<protein>
    <submittedName>
        <fullName evidence="3">Uncharacterized protein</fullName>
    </submittedName>
</protein>
<reference evidence="3 4" key="1">
    <citation type="submission" date="2024-04" db="EMBL/GenBank/DDBJ databases">
        <title>Tritrichomonas musculus Genome.</title>
        <authorList>
            <person name="Alves-Ferreira E."/>
            <person name="Grigg M."/>
            <person name="Lorenzi H."/>
            <person name="Galac M."/>
        </authorList>
    </citation>
    <scope>NUCLEOTIDE SEQUENCE [LARGE SCALE GENOMIC DNA]</scope>
    <source>
        <strain evidence="3 4">EAF2021</strain>
    </source>
</reference>
<feature type="region of interest" description="Disordered" evidence="2">
    <location>
        <begin position="252"/>
        <end position="309"/>
    </location>
</feature>
<keyword evidence="1" id="KW-0175">Coiled coil</keyword>
<evidence type="ECO:0000313" key="4">
    <source>
        <dbReference type="Proteomes" id="UP001470230"/>
    </source>
</evidence>
<sequence>MSDNPTFQSKDTPKATPNTIAKESLSSLPEIAEYEARSSRMKNKLLAGSKKNKKKDKKKVDPEKLEHAKFQREVEAGYYNPTQEEVDQLVLIPHFENVHFRNFRQFNNSKLDDSQADEEKPKKIPAGVTPEEYEQIRKKAKQQAKDIYSKCFPKSSGGNRRLFEDETAGNLLSLEKHREFNMYGESHDVLIKAIVNLNKEVEQIENQNKILVAHLQLLDKAQQMLEVTAKCSVEAIQWERQKIQEYYEDKKKEKIARKQIRSPDRNHHSPKKSRTPERYQRQSQSQLQTQQPQTPQPQKSILIIDPSQS</sequence>
<dbReference type="EMBL" id="JAPFFF010000029">
    <property type="protein sequence ID" value="KAK8846133.1"/>
    <property type="molecule type" value="Genomic_DNA"/>
</dbReference>
<organism evidence="3 4">
    <name type="scientific">Tritrichomonas musculus</name>
    <dbReference type="NCBI Taxonomy" id="1915356"/>
    <lineage>
        <taxon>Eukaryota</taxon>
        <taxon>Metamonada</taxon>
        <taxon>Parabasalia</taxon>
        <taxon>Tritrichomonadida</taxon>
        <taxon>Tritrichomonadidae</taxon>
        <taxon>Tritrichomonas</taxon>
    </lineage>
</organism>
<feature type="compositionally biased region" description="Basic and acidic residues" evidence="2">
    <location>
        <begin position="58"/>
        <end position="67"/>
    </location>
</feature>
<evidence type="ECO:0000256" key="2">
    <source>
        <dbReference type="SAM" id="MobiDB-lite"/>
    </source>
</evidence>
<dbReference type="Proteomes" id="UP001470230">
    <property type="component" value="Unassembled WGS sequence"/>
</dbReference>
<evidence type="ECO:0000256" key="1">
    <source>
        <dbReference type="SAM" id="Coils"/>
    </source>
</evidence>
<feature type="region of interest" description="Disordered" evidence="2">
    <location>
        <begin position="1"/>
        <end position="24"/>
    </location>
</feature>
<feature type="compositionally biased region" description="Low complexity" evidence="2">
    <location>
        <begin position="281"/>
        <end position="298"/>
    </location>
</feature>
<accession>A0ABR2HGB1</accession>
<name>A0ABR2HGB1_9EUKA</name>
<feature type="region of interest" description="Disordered" evidence="2">
    <location>
        <begin position="36"/>
        <end position="67"/>
    </location>
</feature>
<evidence type="ECO:0000313" key="3">
    <source>
        <dbReference type="EMBL" id="KAK8846133.1"/>
    </source>
</evidence>
<gene>
    <name evidence="3" type="ORF">M9Y10_020137</name>
</gene>
<comment type="caution">
    <text evidence="3">The sequence shown here is derived from an EMBL/GenBank/DDBJ whole genome shotgun (WGS) entry which is preliminary data.</text>
</comment>
<proteinExistence type="predicted"/>
<keyword evidence="4" id="KW-1185">Reference proteome</keyword>
<feature type="coiled-coil region" evidence="1">
    <location>
        <begin position="187"/>
        <end position="214"/>
    </location>
</feature>